<comment type="subcellular location">
    <subcellularLocation>
        <location evidence="1">Membrane</location>
        <topology evidence="1">Multi-pass membrane protein</topology>
    </subcellularLocation>
</comment>
<evidence type="ECO:0000313" key="9">
    <source>
        <dbReference type="Proteomes" id="UP001153069"/>
    </source>
</evidence>
<comment type="similarity">
    <text evidence="2">Belongs to the EMC3 family.</text>
</comment>
<comment type="caution">
    <text evidence="8">The sequence shown here is derived from an EMBL/GenBank/DDBJ whole genome shotgun (WGS) entry which is preliminary data.</text>
</comment>
<keyword evidence="4 7" id="KW-0812">Transmembrane</keyword>
<evidence type="ECO:0000256" key="3">
    <source>
        <dbReference type="ARBA" id="ARBA00020822"/>
    </source>
</evidence>
<evidence type="ECO:0000256" key="6">
    <source>
        <dbReference type="ARBA" id="ARBA00023136"/>
    </source>
</evidence>
<dbReference type="GO" id="GO:0072546">
    <property type="term" value="C:EMC complex"/>
    <property type="evidence" value="ECO:0007669"/>
    <property type="project" value="TreeGrafter"/>
</dbReference>
<gene>
    <name evidence="8" type="ORF">SEMRO_271_G104500.1</name>
</gene>
<evidence type="ECO:0000256" key="5">
    <source>
        <dbReference type="ARBA" id="ARBA00022989"/>
    </source>
</evidence>
<dbReference type="SMART" id="SM01415">
    <property type="entry name" value="DUF106"/>
    <property type="match status" value="1"/>
</dbReference>
<dbReference type="Pfam" id="PF01956">
    <property type="entry name" value="EMC3_TMCO1"/>
    <property type="match status" value="1"/>
</dbReference>
<evidence type="ECO:0000256" key="7">
    <source>
        <dbReference type="SAM" id="Phobius"/>
    </source>
</evidence>
<evidence type="ECO:0000256" key="2">
    <source>
        <dbReference type="ARBA" id="ARBA00005376"/>
    </source>
</evidence>
<protein>
    <recommendedName>
        <fullName evidence="3">ER membrane protein complex subunit 3</fullName>
    </recommendedName>
</protein>
<dbReference type="PANTHER" id="PTHR13116:SF5">
    <property type="entry name" value="ER MEMBRANE PROTEIN COMPLEX SUBUNIT 3"/>
    <property type="match status" value="1"/>
</dbReference>
<feature type="transmembrane region" description="Helical" evidence="7">
    <location>
        <begin position="12"/>
        <end position="28"/>
    </location>
</feature>
<dbReference type="AlphaFoldDB" id="A0A9N8H9X5"/>
<dbReference type="InterPro" id="IPR008568">
    <property type="entry name" value="EMC3"/>
</dbReference>
<keyword evidence="6 7" id="KW-0472">Membrane</keyword>
<keyword evidence="5 7" id="KW-1133">Transmembrane helix</keyword>
<evidence type="ECO:0000256" key="4">
    <source>
        <dbReference type="ARBA" id="ARBA00022692"/>
    </source>
</evidence>
<evidence type="ECO:0000256" key="1">
    <source>
        <dbReference type="ARBA" id="ARBA00004141"/>
    </source>
</evidence>
<keyword evidence="9" id="KW-1185">Reference proteome</keyword>
<dbReference type="InterPro" id="IPR002809">
    <property type="entry name" value="EMC3/TMCO1"/>
</dbReference>
<dbReference type="GO" id="GO:0034975">
    <property type="term" value="P:protein folding in endoplasmic reticulum"/>
    <property type="evidence" value="ECO:0007669"/>
    <property type="project" value="TreeGrafter"/>
</dbReference>
<evidence type="ECO:0000313" key="8">
    <source>
        <dbReference type="EMBL" id="CAB9506561.1"/>
    </source>
</evidence>
<dbReference type="OrthoDB" id="6745403at2759"/>
<reference evidence="8" key="1">
    <citation type="submission" date="2020-06" db="EMBL/GenBank/DDBJ databases">
        <authorList>
            <consortium name="Plant Systems Biology data submission"/>
        </authorList>
    </citation>
    <scope>NUCLEOTIDE SEQUENCE</scope>
    <source>
        <strain evidence="8">D6</strain>
    </source>
</reference>
<dbReference type="Proteomes" id="UP001153069">
    <property type="component" value="Unassembled WGS sequence"/>
</dbReference>
<organism evidence="8 9">
    <name type="scientific">Seminavis robusta</name>
    <dbReference type="NCBI Taxonomy" id="568900"/>
    <lineage>
        <taxon>Eukaryota</taxon>
        <taxon>Sar</taxon>
        <taxon>Stramenopiles</taxon>
        <taxon>Ochrophyta</taxon>
        <taxon>Bacillariophyta</taxon>
        <taxon>Bacillariophyceae</taxon>
        <taxon>Bacillariophycidae</taxon>
        <taxon>Naviculales</taxon>
        <taxon>Naviculaceae</taxon>
        <taxon>Seminavis</taxon>
    </lineage>
</organism>
<accession>A0A9N8H9X5</accession>
<proteinExistence type="inferred from homology"/>
<dbReference type="PANTHER" id="PTHR13116">
    <property type="entry name" value="ER MEMBRANE PROTEIN COMPLEX SUBUNIT 3"/>
    <property type="match status" value="1"/>
</dbReference>
<sequence>MTTLLLDSDIRDWVVLPLFVIMIAAGLLRQNVGVLLKADPQKSNFIQQRAQGTARHASKLKSGASHYISTWQWQIRRMHYAKLLQDTAEWCESDEAEAAGKPKKMVKKEDGTLVEADDSGAADDDPMSNMMNPLSMMKGNMAFMVQNMVMMQGIQHFFSGFILLKVPFPLTFGFKQMFQRGLFELPTLDTSYVSSVSWYFLVMFGLRSFFKLAIGDPSQEQKEQQIVMTQLGFSPANPAATGSGGDANAKMLRGEAENIEMFLQTTHKSKLDGVEKRLLGSRYPKKAVAYGSAASAANDFLLGAAGVSRGGGKKKKAQ</sequence>
<dbReference type="EMBL" id="CAICTM010000270">
    <property type="protein sequence ID" value="CAB9506561.1"/>
    <property type="molecule type" value="Genomic_DNA"/>
</dbReference>
<name>A0A9N8H9X5_9STRA</name>